<proteinExistence type="predicted"/>
<keyword evidence="2" id="KW-1185">Reference proteome</keyword>
<evidence type="ECO:0000313" key="2">
    <source>
        <dbReference type="Proteomes" id="UP001176806"/>
    </source>
</evidence>
<organism evidence="1 2">
    <name type="scientific">Flavivirga jejuensis</name>
    <dbReference type="NCBI Taxonomy" id="870487"/>
    <lineage>
        <taxon>Bacteria</taxon>
        <taxon>Pseudomonadati</taxon>
        <taxon>Bacteroidota</taxon>
        <taxon>Flavobacteriia</taxon>
        <taxon>Flavobacteriales</taxon>
        <taxon>Flavobacteriaceae</taxon>
        <taxon>Flavivirga</taxon>
    </lineage>
</organism>
<gene>
    <name evidence="1" type="ORF">Q4Q40_15575</name>
</gene>
<sequence>MNEDTKASEEYINIEAFNQGYEIAKELGLKPAALQGINAGNNRI</sequence>
<dbReference type="Proteomes" id="UP001176806">
    <property type="component" value="Unassembled WGS sequence"/>
</dbReference>
<accession>A0ABT8WR07</accession>
<protein>
    <submittedName>
        <fullName evidence="1">Uncharacterized protein</fullName>
    </submittedName>
</protein>
<reference evidence="1" key="1">
    <citation type="submission" date="2023-07" db="EMBL/GenBank/DDBJ databases">
        <title>Two novel species in the genus Flavivirga.</title>
        <authorList>
            <person name="Kwon K."/>
        </authorList>
    </citation>
    <scope>NUCLEOTIDE SEQUENCE</scope>
    <source>
        <strain evidence="1">KACC 14158</strain>
    </source>
</reference>
<dbReference type="EMBL" id="JAUOEL010000005">
    <property type="protein sequence ID" value="MDO5975613.1"/>
    <property type="molecule type" value="Genomic_DNA"/>
</dbReference>
<dbReference type="RefSeq" id="WP_303302823.1">
    <property type="nucleotide sequence ID" value="NZ_BAABDA010000050.1"/>
</dbReference>
<name>A0ABT8WR07_9FLAO</name>
<evidence type="ECO:0000313" key="1">
    <source>
        <dbReference type="EMBL" id="MDO5975613.1"/>
    </source>
</evidence>
<comment type="caution">
    <text evidence="1">The sequence shown here is derived from an EMBL/GenBank/DDBJ whole genome shotgun (WGS) entry which is preliminary data.</text>
</comment>